<feature type="compositionally biased region" description="Polar residues" evidence="4">
    <location>
        <begin position="284"/>
        <end position="294"/>
    </location>
</feature>
<gene>
    <name evidence="6" type="ORF">SSX86_005384</name>
</gene>
<feature type="region of interest" description="Disordered" evidence="4">
    <location>
        <begin position="350"/>
        <end position="386"/>
    </location>
</feature>
<dbReference type="InterPro" id="IPR036427">
    <property type="entry name" value="Bromodomain-like_sf"/>
</dbReference>
<keyword evidence="7" id="KW-1185">Reference proteome</keyword>
<dbReference type="SMART" id="SM00297">
    <property type="entry name" value="BROMO"/>
    <property type="match status" value="1"/>
</dbReference>
<evidence type="ECO:0000313" key="7">
    <source>
        <dbReference type="Proteomes" id="UP001408789"/>
    </source>
</evidence>
<dbReference type="Pfam" id="PF03004">
    <property type="entry name" value="Transposase_24"/>
    <property type="match status" value="1"/>
</dbReference>
<evidence type="ECO:0000313" key="6">
    <source>
        <dbReference type="EMBL" id="KAK9077049.1"/>
    </source>
</evidence>
<feature type="region of interest" description="Disordered" evidence="4">
    <location>
        <begin position="284"/>
        <end position="311"/>
    </location>
</feature>
<dbReference type="PANTHER" id="PTHR47809:SF3">
    <property type="entry name" value="CHROMATIN REMODELER BROMODOMAIN FAMILY"/>
    <property type="match status" value="1"/>
</dbReference>
<name>A0AAP0DTT1_9ASTR</name>
<evidence type="ECO:0000259" key="5">
    <source>
        <dbReference type="PROSITE" id="PS50014"/>
    </source>
</evidence>
<dbReference type="PROSITE" id="PS00633">
    <property type="entry name" value="BROMODOMAIN_1"/>
    <property type="match status" value="1"/>
</dbReference>
<feature type="region of interest" description="Disordered" evidence="4">
    <location>
        <begin position="713"/>
        <end position="739"/>
    </location>
</feature>
<comment type="caution">
    <text evidence="6">The sequence shown here is derived from an EMBL/GenBank/DDBJ whole genome shotgun (WGS) entry which is preliminary data.</text>
</comment>
<evidence type="ECO:0000256" key="4">
    <source>
        <dbReference type="SAM" id="MobiDB-lite"/>
    </source>
</evidence>
<dbReference type="PRINTS" id="PR00503">
    <property type="entry name" value="BROMODOMAIN"/>
</dbReference>
<dbReference type="EMBL" id="JBCNJP010000007">
    <property type="protein sequence ID" value="KAK9077049.1"/>
    <property type="molecule type" value="Genomic_DNA"/>
</dbReference>
<dbReference type="AlphaFoldDB" id="A0AAP0DTT1"/>
<sequence>MGIIIVDETYFSHFLTSSPNRRENPSRVFGLFRITRDITMKRKRAAGRQKHKVAMTKNKLLNDVMNDEGGELETNMSGRPVGKSLSNERTDENATSLPVEKYPSALREMIVSIIKEISKEAGGLANLSSSLGDDPISNGQMAQPQADTGLEGTKRPLHQNAEYKTQELDAALTVIIKTMNLDAADPFNRPVDPIELGIPDYFDVIETPMDFGTICNNLENGLKYMNSADVFKDVQYIWYNCVKYNKKGDHILELMNRVKTFFMKHWIAAGLHTEQSSINVNMRNLPTEPSLQHSMDNEEHSGSPVTPVTVGERVMPPTEYSILRGKKIVKDAGSNQVAENFPTPINILASHSQQSSSQSQPDSSPEQDEPATDSTTIQKKRHGRGPTRCLKLLNTVGRIKIVTNNLGQPVGSEASLLTSFLGLTARDGKLAPLIYSSWSKVPEANKEKMWQKVLTKFDIDPCSRSWVLRSLGTKWRNFKALLKATHYDTHRTDEERLADRDERVLPSQWSVLVSQWSSEKWKRLSAKNKANRARQRFNHTSGKKSFARIREEEKAKRPDGKELSRAELFILTRTRKNGQPVNEETAAVISQLLESETNLEQTTINKSEPQDDAYNRVMGVDKKSTVPLLGLNATPYCSGSEIPTRAEALRMVNEKNAEVVKMKEKLASVEETCSQMAAQMSAMMSMMANMHKASPGANFNNNVGDTSVPVVIPNQSEPISTTNQDVPSKKEGKREHRKTSKVIQEKAICICNIFSSLLHANWCSQEMTERKRDIEVPLVMESPVTPP</sequence>
<dbReference type="CDD" id="cd04369">
    <property type="entry name" value="Bromodomain"/>
    <property type="match status" value="1"/>
</dbReference>
<dbReference type="PANTHER" id="PTHR47809">
    <property type="entry name" value="DNA-BINDING BROMODOMAIN-CONTAINING PROTEIN"/>
    <property type="match status" value="1"/>
</dbReference>
<organism evidence="6 7">
    <name type="scientific">Deinandra increscens subsp. villosa</name>
    <dbReference type="NCBI Taxonomy" id="3103831"/>
    <lineage>
        <taxon>Eukaryota</taxon>
        <taxon>Viridiplantae</taxon>
        <taxon>Streptophyta</taxon>
        <taxon>Embryophyta</taxon>
        <taxon>Tracheophyta</taxon>
        <taxon>Spermatophyta</taxon>
        <taxon>Magnoliopsida</taxon>
        <taxon>eudicotyledons</taxon>
        <taxon>Gunneridae</taxon>
        <taxon>Pentapetalae</taxon>
        <taxon>asterids</taxon>
        <taxon>campanulids</taxon>
        <taxon>Asterales</taxon>
        <taxon>Asteraceae</taxon>
        <taxon>Asteroideae</taxon>
        <taxon>Heliantheae alliance</taxon>
        <taxon>Madieae</taxon>
        <taxon>Madiinae</taxon>
        <taxon>Deinandra</taxon>
    </lineage>
</organism>
<dbReference type="Gene3D" id="1.20.920.10">
    <property type="entry name" value="Bromodomain-like"/>
    <property type="match status" value="1"/>
</dbReference>
<keyword evidence="1 2" id="KW-0103">Bromodomain</keyword>
<dbReference type="Proteomes" id="UP001408789">
    <property type="component" value="Unassembled WGS sequence"/>
</dbReference>
<evidence type="ECO:0000256" key="2">
    <source>
        <dbReference type="PROSITE-ProRule" id="PRU00035"/>
    </source>
</evidence>
<reference evidence="6 7" key="1">
    <citation type="submission" date="2024-04" db="EMBL/GenBank/DDBJ databases">
        <title>The reference genome of an endangered Asteraceae, Deinandra increscens subsp. villosa, native to the Central Coast of California.</title>
        <authorList>
            <person name="Guilliams M."/>
            <person name="Hasenstab-Lehman K."/>
            <person name="Meyer R."/>
            <person name="Mcevoy S."/>
        </authorList>
    </citation>
    <scope>NUCLEOTIDE SEQUENCE [LARGE SCALE GENOMIC DNA]</scope>
    <source>
        <tissue evidence="6">Leaf</tissue>
    </source>
</reference>
<feature type="compositionally biased region" description="Polar residues" evidence="4">
    <location>
        <begin position="713"/>
        <end position="726"/>
    </location>
</feature>
<accession>A0AAP0DTT1</accession>
<keyword evidence="3" id="KW-0175">Coiled coil</keyword>
<dbReference type="PROSITE" id="PS50014">
    <property type="entry name" value="BROMODOMAIN_2"/>
    <property type="match status" value="1"/>
</dbReference>
<feature type="domain" description="Bromo" evidence="5">
    <location>
        <begin position="179"/>
        <end position="252"/>
    </location>
</feature>
<feature type="coiled-coil region" evidence="3">
    <location>
        <begin position="645"/>
        <end position="679"/>
    </location>
</feature>
<dbReference type="Pfam" id="PF00439">
    <property type="entry name" value="Bromodomain"/>
    <property type="match status" value="1"/>
</dbReference>
<dbReference type="InterPro" id="IPR004252">
    <property type="entry name" value="Probable_transposase_24"/>
</dbReference>
<dbReference type="InterPro" id="IPR018359">
    <property type="entry name" value="Bromodomain_CS"/>
</dbReference>
<feature type="region of interest" description="Disordered" evidence="4">
    <location>
        <begin position="69"/>
        <end position="95"/>
    </location>
</feature>
<evidence type="ECO:0000256" key="1">
    <source>
        <dbReference type="ARBA" id="ARBA00023117"/>
    </source>
</evidence>
<proteinExistence type="predicted"/>
<protein>
    <recommendedName>
        <fullName evidence="5">Bromo domain-containing protein</fullName>
    </recommendedName>
</protein>
<evidence type="ECO:0000256" key="3">
    <source>
        <dbReference type="SAM" id="Coils"/>
    </source>
</evidence>
<feature type="compositionally biased region" description="Low complexity" evidence="4">
    <location>
        <begin position="352"/>
        <end position="364"/>
    </location>
</feature>
<dbReference type="InterPro" id="IPR001487">
    <property type="entry name" value="Bromodomain"/>
</dbReference>
<dbReference type="SUPFAM" id="SSF47370">
    <property type="entry name" value="Bromodomain"/>
    <property type="match status" value="1"/>
</dbReference>